<gene>
    <name evidence="2" type="ORF">HGUI_01734</name>
</gene>
<feature type="region of interest" description="Disordered" evidence="1">
    <location>
        <begin position="246"/>
        <end position="271"/>
    </location>
</feature>
<organism evidence="2 3">
    <name type="scientific">Hanseniaspora guilliermondii</name>
    <dbReference type="NCBI Taxonomy" id="56406"/>
    <lineage>
        <taxon>Eukaryota</taxon>
        <taxon>Fungi</taxon>
        <taxon>Dikarya</taxon>
        <taxon>Ascomycota</taxon>
        <taxon>Saccharomycotina</taxon>
        <taxon>Saccharomycetes</taxon>
        <taxon>Saccharomycodales</taxon>
        <taxon>Saccharomycodaceae</taxon>
        <taxon>Hanseniaspora</taxon>
    </lineage>
</organism>
<dbReference type="Proteomes" id="UP000183365">
    <property type="component" value="Unassembled WGS sequence"/>
</dbReference>
<keyword evidence="3" id="KW-1185">Reference proteome</keyword>
<dbReference type="EMBL" id="FQNF01000025">
    <property type="protein sequence ID" value="SGZ39534.1"/>
    <property type="molecule type" value="Genomic_DNA"/>
</dbReference>
<proteinExistence type="predicted"/>
<dbReference type="OrthoDB" id="3973005at2759"/>
<name>A0A1L0FIU7_9ASCO</name>
<feature type="region of interest" description="Disordered" evidence="1">
    <location>
        <begin position="186"/>
        <end position="207"/>
    </location>
</feature>
<reference evidence="3" key="1">
    <citation type="submission" date="2016-11" db="EMBL/GenBank/DDBJ databases">
        <authorList>
            <person name="Guldener U."/>
        </authorList>
    </citation>
    <scope>NUCLEOTIDE SEQUENCE [LARGE SCALE GENOMIC DNA]</scope>
</reference>
<feature type="region of interest" description="Disordered" evidence="1">
    <location>
        <begin position="37"/>
        <end position="72"/>
    </location>
</feature>
<evidence type="ECO:0000313" key="3">
    <source>
        <dbReference type="Proteomes" id="UP000183365"/>
    </source>
</evidence>
<dbReference type="VEuPathDB" id="FungiDB:HGUI_01734"/>
<sequence>MSSNHKNDDRSTNKHFFTNVIPVATDSIVNKVKIQRTPGSSSIDNKVFKSPENTKKSRGRPRIIKNYNDPMRSPMAVSSLKVQQQIYQQKNGRQVMKFGNVLSFNNSPNKKTKSNMNTPNKLNIVNLKSDTSPTLDKKIVKSSPKKVVKSVSTGNVSLKNVKKEDTLQLNKSVSNGNLNDVLKMVSSSNQKTPTRNRNNSLNTNIKDNDLLTSTGVDARKNDSVINSSVKDIKKKRSRKNSILNNLETPMNNANHMNTSNKKNFNETPSSVTSTARKQLSKLSLKLDKSGKAYIEKIDENSSIMEIEENDKMDLLLGSKLSIMPEHHEFVSLKDTENSSNENYLKWNNPLAEEKNDFDEEEKKRIMNMLQKFQSIDNNTDSSNAMINVQEDKEQSVEDEKLKTPPLSASIRFQDQDTDSHKVKLNPSVKLNTDEMEIAIPALLELSPMNMSILNQTPNAKLSANNLPNSLLSSASKFFNMGSPYSLKNKQLEEYDYNKYFTLSPNNKDNVTITNQKQSNRTPIFNAKEIVSNMQHQNLGMMFNIDSVMQSPNNSIFQAFSQAVYSSPLANNQHSLSTSNVNLLNNQQGLATSNSNQFEKLENAIELDLGYEDNEHKSAEIVNDDFFKQYNPMNKQQDKIPRSPKMILKKKK</sequence>
<feature type="region of interest" description="Disordered" evidence="1">
    <location>
        <begin position="103"/>
        <end position="123"/>
    </location>
</feature>
<evidence type="ECO:0000256" key="1">
    <source>
        <dbReference type="SAM" id="MobiDB-lite"/>
    </source>
</evidence>
<protein>
    <submittedName>
        <fullName evidence="2">Uncharacterized protein</fullName>
    </submittedName>
</protein>
<accession>A0A1L0FIU7</accession>
<dbReference type="AlphaFoldDB" id="A0A1L0FIU7"/>
<evidence type="ECO:0000313" key="2">
    <source>
        <dbReference type="EMBL" id="SGZ39534.1"/>
    </source>
</evidence>
<feature type="compositionally biased region" description="Basic and acidic residues" evidence="1">
    <location>
        <begin position="46"/>
        <end position="55"/>
    </location>
</feature>